<dbReference type="GeneID" id="20078413"/>
<dbReference type="PANTHER" id="PTHR22891">
    <property type="entry name" value="EUKARYOTIC TRANSLATION INITIATION FACTOR 2C"/>
    <property type="match status" value="1"/>
</dbReference>
<dbReference type="InterPro" id="IPR003100">
    <property type="entry name" value="PAZ_dom"/>
</dbReference>
<dbReference type="AlphaFoldDB" id="A0A024UTA1"/>
<dbReference type="eggNOG" id="KOG1041">
    <property type="taxonomic scope" value="Eukaryota"/>
</dbReference>
<name>A0A024UTA1_9STRA</name>
<dbReference type="Gene3D" id="3.30.420.10">
    <property type="entry name" value="Ribonuclease H-like superfamily/Ribonuclease H"/>
    <property type="match status" value="1"/>
</dbReference>
<dbReference type="InterPro" id="IPR032474">
    <property type="entry name" value="Argonaute_N"/>
</dbReference>
<dbReference type="RefSeq" id="XP_008862673.1">
    <property type="nucleotide sequence ID" value="XM_008864451.1"/>
</dbReference>
<dbReference type="InterPro" id="IPR045246">
    <property type="entry name" value="Piwi_ago-like"/>
</dbReference>
<dbReference type="InterPro" id="IPR032472">
    <property type="entry name" value="ArgoL2"/>
</dbReference>
<dbReference type="Gene3D" id="3.40.50.2300">
    <property type="match status" value="1"/>
</dbReference>
<dbReference type="Pfam" id="PF02171">
    <property type="entry name" value="Piwi"/>
    <property type="match status" value="1"/>
</dbReference>
<dbReference type="InterPro" id="IPR036397">
    <property type="entry name" value="RNaseH_sf"/>
</dbReference>
<dbReference type="GO" id="GO:0003723">
    <property type="term" value="F:RNA binding"/>
    <property type="evidence" value="ECO:0007669"/>
    <property type="project" value="InterPro"/>
</dbReference>
<dbReference type="CDD" id="cd04657">
    <property type="entry name" value="Piwi_ago-like"/>
    <property type="match status" value="1"/>
</dbReference>
<evidence type="ECO:0000259" key="2">
    <source>
        <dbReference type="PROSITE" id="PS50821"/>
    </source>
</evidence>
<dbReference type="OrthoDB" id="186607at2759"/>
<dbReference type="SMART" id="SM01163">
    <property type="entry name" value="DUF1785"/>
    <property type="match status" value="1"/>
</dbReference>
<dbReference type="InterPro" id="IPR036085">
    <property type="entry name" value="PAZ_dom_sf"/>
</dbReference>
<feature type="compositionally biased region" description="Basic residues" evidence="1">
    <location>
        <begin position="1"/>
        <end position="12"/>
    </location>
</feature>
<sequence>MSGRRSRSRSPRRGGYSPSRSPPRRQDDRGGGGGYGRDDRGGGRGYGRDDRGGGYGGSGSGYGDRGGGGGYGGRGGGRDGGRGGGGAPFGGGRGGGRGGGGNVSYGPVPTPVRSTLLVPTQESQFPCRPAFGDVGRAIVVWANHFQVDLNPNQGDIFHYDVMFCNKGDTPLQAVPNKELCVRVLKALINTLKDEFPAITVVSDARRSIYASAELPFNNRMIPVREVFETGKSKEWDVYVKAVDPVAIPMDRVLEFFAGRINFTPYDAIMALDIALRATANDRFVSVGRNFFGQSGKMNLPEGADLWFGYHQSLRPTQTRLTLNVDMAATTFIKKANLVDYIAEAAFGGRGVNFEDPTALKAAHRVVKGVRVCVTHRGGLKQEFKVNGLTATPASATFFADLEGNQQSVAAYFESKYYRLKHPEWPCVQTGSKNKPQHLPLEVCVTTGTQKSIRKETPNQVAAMIKQTCTPPDDRRRKIETQVANAHFESDSCLSAFGLTVSSTMLAVEARQLPDPELVYSNQSYERPREGTWNLRGKGFYEGMDLDSFAIINLGDQREERNIAGFFRKLVDQLGALNMRGPRGPVPDVISRHRNQSVEDVFADAVRYAEKTYGMPPKVVFCVNGNGDTTNYADLKRASDINFGIPSQCMLQRHIGKASPQYIANIMMKVNMKLGGRNVICRGDLPKISERPTIILGCDVTHPVSIDKSKPSIASVVATMDRFASHHAACVRKQGHRVEHIEDLAGITHELLRRFYQATHVKPERILIYRDGISEGQFSNILKKEVGLIRQACKTLEEDYQPAITYVVVQKRHHTRIFPTAAMDADRSGNCKAGTVVDTGICHPTEHDFYLMSHSGLQGCSRPAHYHVLLDEIQFGPNELQMLTYHLCYTFARCTRAVSVVPACYYSHLVAERSRFFLNDSSDGGSTVDGNFVESTGVMLEVHRNLANVMYYL</sequence>
<dbReference type="CDD" id="cd02846">
    <property type="entry name" value="PAZ_argonaute_like"/>
    <property type="match status" value="1"/>
</dbReference>
<dbReference type="InterPro" id="IPR003165">
    <property type="entry name" value="Piwi"/>
</dbReference>
<feature type="compositionally biased region" description="Gly residues" evidence="1">
    <location>
        <begin position="53"/>
        <end position="75"/>
    </location>
</feature>
<dbReference type="EMBL" id="KI913953">
    <property type="protein sequence ID" value="ETW08868.1"/>
    <property type="molecule type" value="Genomic_DNA"/>
</dbReference>
<dbReference type="Pfam" id="PF16486">
    <property type="entry name" value="ArgoN"/>
    <property type="match status" value="1"/>
</dbReference>
<dbReference type="Gene3D" id="2.170.260.10">
    <property type="entry name" value="paz domain"/>
    <property type="match status" value="1"/>
</dbReference>
<dbReference type="SMART" id="SM00950">
    <property type="entry name" value="Piwi"/>
    <property type="match status" value="1"/>
</dbReference>
<dbReference type="Pfam" id="PF02170">
    <property type="entry name" value="PAZ"/>
    <property type="match status" value="1"/>
</dbReference>
<organism evidence="4">
    <name type="scientific">Aphanomyces invadans</name>
    <dbReference type="NCBI Taxonomy" id="157072"/>
    <lineage>
        <taxon>Eukaryota</taxon>
        <taxon>Sar</taxon>
        <taxon>Stramenopiles</taxon>
        <taxon>Oomycota</taxon>
        <taxon>Saprolegniomycetes</taxon>
        <taxon>Saprolegniales</taxon>
        <taxon>Verrucalvaceae</taxon>
        <taxon>Aphanomyces</taxon>
    </lineage>
</organism>
<evidence type="ECO:0000259" key="3">
    <source>
        <dbReference type="PROSITE" id="PS50822"/>
    </source>
</evidence>
<dbReference type="InterPro" id="IPR012337">
    <property type="entry name" value="RNaseH-like_sf"/>
</dbReference>
<feature type="compositionally biased region" description="Basic and acidic residues" evidence="1">
    <location>
        <begin position="24"/>
        <end position="52"/>
    </location>
</feature>
<feature type="region of interest" description="Disordered" evidence="1">
    <location>
        <begin position="1"/>
        <end position="107"/>
    </location>
</feature>
<feature type="domain" description="Piwi" evidence="3">
    <location>
        <begin position="618"/>
        <end position="918"/>
    </location>
</feature>
<feature type="compositionally biased region" description="Gly residues" evidence="1">
    <location>
        <begin position="82"/>
        <end position="103"/>
    </location>
</feature>
<dbReference type="InterPro" id="IPR032473">
    <property type="entry name" value="Argonaute_Mid_dom"/>
</dbReference>
<dbReference type="PROSITE" id="PS50821">
    <property type="entry name" value="PAZ"/>
    <property type="match status" value="1"/>
</dbReference>
<accession>A0A024UTA1</accession>
<dbReference type="InterPro" id="IPR014811">
    <property type="entry name" value="ArgoL1"/>
</dbReference>
<dbReference type="Pfam" id="PF16487">
    <property type="entry name" value="ArgoMid"/>
    <property type="match status" value="1"/>
</dbReference>
<evidence type="ECO:0000313" key="4">
    <source>
        <dbReference type="EMBL" id="ETW08868.1"/>
    </source>
</evidence>
<dbReference type="Pfam" id="PF16488">
    <property type="entry name" value="ArgoL2"/>
    <property type="match status" value="1"/>
</dbReference>
<reference evidence="4" key="1">
    <citation type="submission" date="2013-12" db="EMBL/GenBank/DDBJ databases">
        <title>The Genome Sequence of Aphanomyces invadans NJM9701.</title>
        <authorList>
            <consortium name="The Broad Institute Genomics Platform"/>
            <person name="Russ C."/>
            <person name="Tyler B."/>
            <person name="van West P."/>
            <person name="Dieguez-Uribeondo J."/>
            <person name="Young S.K."/>
            <person name="Zeng Q."/>
            <person name="Gargeya S."/>
            <person name="Fitzgerald M."/>
            <person name="Abouelleil A."/>
            <person name="Alvarado L."/>
            <person name="Chapman S.B."/>
            <person name="Gainer-Dewar J."/>
            <person name="Goldberg J."/>
            <person name="Griggs A."/>
            <person name="Gujja S."/>
            <person name="Hansen M."/>
            <person name="Howarth C."/>
            <person name="Imamovic A."/>
            <person name="Ireland A."/>
            <person name="Larimer J."/>
            <person name="McCowan C."/>
            <person name="Murphy C."/>
            <person name="Pearson M."/>
            <person name="Poon T.W."/>
            <person name="Priest M."/>
            <person name="Roberts A."/>
            <person name="Saif S."/>
            <person name="Shea T."/>
            <person name="Sykes S."/>
            <person name="Wortman J."/>
            <person name="Nusbaum C."/>
            <person name="Birren B."/>
        </authorList>
    </citation>
    <scope>NUCLEOTIDE SEQUENCE [LARGE SCALE GENOMIC DNA]</scope>
    <source>
        <strain evidence="4">NJM9701</strain>
    </source>
</reference>
<proteinExistence type="predicted"/>
<gene>
    <name evidence="4" type="ORF">H310_01363</name>
</gene>
<dbReference type="VEuPathDB" id="FungiDB:H310_01363"/>
<evidence type="ECO:0008006" key="5">
    <source>
        <dbReference type="Google" id="ProtNLM"/>
    </source>
</evidence>
<feature type="domain" description="PAZ" evidence="2">
    <location>
        <begin position="357"/>
        <end position="447"/>
    </location>
</feature>
<dbReference type="SUPFAM" id="SSF53098">
    <property type="entry name" value="Ribonuclease H-like"/>
    <property type="match status" value="1"/>
</dbReference>
<dbReference type="PROSITE" id="PS50822">
    <property type="entry name" value="PIWI"/>
    <property type="match status" value="1"/>
</dbReference>
<protein>
    <recommendedName>
        <fullName evidence="5">Piwi domain-containing protein</fullName>
    </recommendedName>
</protein>
<dbReference type="Pfam" id="PF08699">
    <property type="entry name" value="ArgoL1"/>
    <property type="match status" value="1"/>
</dbReference>
<evidence type="ECO:0000256" key="1">
    <source>
        <dbReference type="SAM" id="MobiDB-lite"/>
    </source>
</evidence>
<dbReference type="SUPFAM" id="SSF101690">
    <property type="entry name" value="PAZ domain"/>
    <property type="match status" value="1"/>
</dbReference>
<dbReference type="STRING" id="157072.A0A024UTA1"/>